<dbReference type="InterPro" id="IPR005107">
    <property type="entry name" value="CO_DH_flav_C"/>
</dbReference>
<evidence type="ECO:0000259" key="9">
    <source>
        <dbReference type="SMART" id="SM01092"/>
    </source>
</evidence>
<feature type="domain" description="CO dehydrogenase flavoprotein C-terminal" evidence="9">
    <location>
        <begin position="70"/>
        <end position="176"/>
    </location>
</feature>
<dbReference type="Pfam" id="PF01315">
    <property type="entry name" value="Ald_Xan_dh_C"/>
    <property type="match status" value="1"/>
</dbReference>
<keyword evidence="4" id="KW-0479">Metal-binding</keyword>
<dbReference type="SUPFAM" id="SSF54665">
    <property type="entry name" value="CO dehydrogenase molybdoprotein N-domain-like"/>
    <property type="match status" value="1"/>
</dbReference>
<evidence type="ECO:0000256" key="7">
    <source>
        <dbReference type="ARBA" id="ARBA00034078"/>
    </source>
</evidence>
<keyword evidence="4" id="KW-0001">2Fe-2S</keyword>
<dbReference type="Pfam" id="PF02738">
    <property type="entry name" value="MoCoBD_1"/>
    <property type="match status" value="1"/>
</dbReference>
<keyword evidence="4" id="KW-0408">Iron</keyword>
<dbReference type="InterPro" id="IPR036683">
    <property type="entry name" value="CO_DH_flav_C_dom_sf"/>
</dbReference>
<dbReference type="AlphaFoldDB" id="A0A1B6GS77"/>
<protein>
    <recommendedName>
        <fullName evidence="11">Aldehyde oxidase/xanthine dehydrogenase a/b hammerhead domain-containing protein</fullName>
    </recommendedName>
</protein>
<dbReference type="SMART" id="SM01092">
    <property type="entry name" value="CO_deh_flav_C"/>
    <property type="match status" value="1"/>
</dbReference>
<dbReference type="Gene3D" id="3.30.365.10">
    <property type="entry name" value="Aldehyde oxidase/xanthine dehydrogenase, molybdopterin binding domain"/>
    <property type="match status" value="3"/>
</dbReference>
<dbReference type="Pfam" id="PF03450">
    <property type="entry name" value="CO_deh_flav_C"/>
    <property type="match status" value="1"/>
</dbReference>
<accession>A0A1B6GS77</accession>
<dbReference type="FunFam" id="3.30.390.50:FF:000003">
    <property type="entry name" value="Aldehyde oxidase1"/>
    <property type="match status" value="1"/>
</dbReference>
<dbReference type="Gene3D" id="3.90.1170.50">
    <property type="entry name" value="Aldehyde oxidase/xanthine dehydrogenase, a/b hammerhead"/>
    <property type="match status" value="1"/>
</dbReference>
<dbReference type="FunFam" id="3.30.365.10:FF:000001">
    <property type="entry name" value="Xanthine dehydrogenase oxidase"/>
    <property type="match status" value="1"/>
</dbReference>
<evidence type="ECO:0008006" key="11">
    <source>
        <dbReference type="Google" id="ProtNLM"/>
    </source>
</evidence>
<evidence type="ECO:0000256" key="6">
    <source>
        <dbReference type="ARBA" id="ARBA00023014"/>
    </source>
</evidence>
<dbReference type="Pfam" id="PF20256">
    <property type="entry name" value="MoCoBD_2"/>
    <property type="match status" value="1"/>
</dbReference>
<dbReference type="Gene3D" id="3.30.390.50">
    <property type="entry name" value="CO dehydrogenase flavoprotein, C-terminal domain"/>
    <property type="match status" value="1"/>
</dbReference>
<dbReference type="InterPro" id="IPR000674">
    <property type="entry name" value="Ald_Oxase/Xan_DH_a/b"/>
</dbReference>
<dbReference type="PANTHER" id="PTHR11908">
    <property type="entry name" value="XANTHINE DEHYDROGENASE"/>
    <property type="match status" value="1"/>
</dbReference>
<dbReference type="EMBL" id="GECZ01004493">
    <property type="protein sequence ID" value="JAS65276.1"/>
    <property type="molecule type" value="Transcribed_RNA"/>
</dbReference>
<dbReference type="InterPro" id="IPR016208">
    <property type="entry name" value="Ald_Oxase/xanthine_DH-like"/>
</dbReference>
<dbReference type="InterPro" id="IPR036856">
    <property type="entry name" value="Ald_Oxase/Xan_DH_a/b_sf"/>
</dbReference>
<evidence type="ECO:0000313" key="10">
    <source>
        <dbReference type="EMBL" id="JAS65276.1"/>
    </source>
</evidence>
<comment type="cofactor">
    <cofactor evidence="1">
        <name>Mo-molybdopterin</name>
        <dbReference type="ChEBI" id="CHEBI:71302"/>
    </cofactor>
</comment>
<keyword evidence="3" id="KW-0500">Molybdenum</keyword>
<keyword evidence="6" id="KW-0411">Iron-sulfur</keyword>
<dbReference type="SUPFAM" id="SSF55447">
    <property type="entry name" value="CO dehydrogenase flavoprotein C-terminal domain-like"/>
    <property type="match status" value="1"/>
</dbReference>
<dbReference type="InterPro" id="IPR046867">
    <property type="entry name" value="AldOxase/xan_DH_MoCoBD2"/>
</dbReference>
<gene>
    <name evidence="10" type="ORF">g.48459</name>
</gene>
<reference evidence="10" key="1">
    <citation type="submission" date="2015-11" db="EMBL/GenBank/DDBJ databases">
        <title>De novo transcriptome assembly of four potential Pierce s Disease insect vectors from Arizona vineyards.</title>
        <authorList>
            <person name="Tassone E.E."/>
        </authorList>
    </citation>
    <scope>NUCLEOTIDE SEQUENCE</scope>
</reference>
<evidence type="ECO:0000256" key="3">
    <source>
        <dbReference type="ARBA" id="ARBA00022505"/>
    </source>
</evidence>
<evidence type="ECO:0000256" key="1">
    <source>
        <dbReference type="ARBA" id="ARBA00001924"/>
    </source>
</evidence>
<dbReference type="InterPro" id="IPR037165">
    <property type="entry name" value="AldOxase/xan_DH_Mopterin-bd_sf"/>
</dbReference>
<evidence type="ECO:0000256" key="4">
    <source>
        <dbReference type="ARBA" id="ARBA00022714"/>
    </source>
</evidence>
<evidence type="ECO:0000259" key="8">
    <source>
        <dbReference type="SMART" id="SM01008"/>
    </source>
</evidence>
<dbReference type="PANTHER" id="PTHR11908:SF132">
    <property type="entry name" value="ALDEHYDE OXIDASE 1-RELATED"/>
    <property type="match status" value="1"/>
</dbReference>
<dbReference type="GO" id="GO:0005506">
    <property type="term" value="F:iron ion binding"/>
    <property type="evidence" value="ECO:0007669"/>
    <property type="project" value="InterPro"/>
</dbReference>
<dbReference type="SUPFAM" id="SSF56003">
    <property type="entry name" value="Molybdenum cofactor-binding domain"/>
    <property type="match status" value="1"/>
</dbReference>
<sequence>GNLMIKHKYPEFPSDIFILLETVGAQLIIVSQNNSEEKVDLVNFLSMDMKFKIIRAIVFHEISDSKVQLGTFKIMPRFENAHAYVNAGFLLNLDPDQNYRVNDAKLVYGGISSKTIHAINTEQFINGKEIFNNSTLQEIFKVLYDEIQPTYTPPESSAKFRKNLAVSLFYKFILSICPETLLSDANKSGGENLVRPISKSSQDFDTDEKLYPVSFPIPKIESKIQSSGKAEYIVDIPARNNELVATYLLADCMPLSKFTYDLTKAKEVKGFVGFVDKNDIPGTNVVSSKLFGANKDEPIFAADQVLYNGQPIGLVVAETQQAAEKALKLIEVKYTKQKVEKSRPCFDLKKAVNIQLKSQMDLNRKLEVIKDDCKVIKGDFFIGGQYHFTMETQVCICVPLDGDEMDVYASTQWMDLTQASIANALNVSQNKVNVYVKRIGGAYGSKISRATLVASACAVAAKKFDKPVRLLLSLTENMQMLGKRFPCLSNYQVSVNDKGAIQSLVNNCYEDYGAFSNEPNVGLIQRFFNSCYKSDEWKLYGNFENTDNPPNTYCRAPGSTEGVAMIESIMNHIAVELNLDYLQVRLENVDKLKNELLLKMIDTYNIRDKFSQRKAEFVKFNQENRWKKKGIAVSLMNYTLSPFGNFSVTISVYATDGTVAVSHGGIEVGQGINTKVAQVCAKVLDIPIEYITVKPSNSFNSPNGMVTGGSVTSEACCLAAVRACETLN</sequence>
<evidence type="ECO:0000256" key="2">
    <source>
        <dbReference type="ARBA" id="ARBA00006849"/>
    </source>
</evidence>
<feature type="domain" description="Aldehyde oxidase/xanthine dehydrogenase a/b hammerhead" evidence="8">
    <location>
        <begin position="227"/>
        <end position="338"/>
    </location>
</feature>
<dbReference type="GO" id="GO:0051537">
    <property type="term" value="F:2 iron, 2 sulfur cluster binding"/>
    <property type="evidence" value="ECO:0007669"/>
    <property type="project" value="UniProtKB-KW"/>
</dbReference>
<proteinExistence type="inferred from homology"/>
<keyword evidence="5" id="KW-0560">Oxidoreductase</keyword>
<feature type="non-terminal residue" evidence="10">
    <location>
        <position position="728"/>
    </location>
</feature>
<feature type="non-terminal residue" evidence="10">
    <location>
        <position position="1"/>
    </location>
</feature>
<dbReference type="SMART" id="SM01008">
    <property type="entry name" value="Ald_Xan_dh_C"/>
    <property type="match status" value="1"/>
</dbReference>
<comment type="cofactor">
    <cofactor evidence="7">
        <name>[2Fe-2S] cluster</name>
        <dbReference type="ChEBI" id="CHEBI:190135"/>
    </cofactor>
</comment>
<dbReference type="GO" id="GO:0016491">
    <property type="term" value="F:oxidoreductase activity"/>
    <property type="evidence" value="ECO:0007669"/>
    <property type="project" value="UniProtKB-KW"/>
</dbReference>
<evidence type="ECO:0000256" key="5">
    <source>
        <dbReference type="ARBA" id="ARBA00023002"/>
    </source>
</evidence>
<name>A0A1B6GS77_9HEMI</name>
<comment type="similarity">
    <text evidence="2">Belongs to the xanthine dehydrogenase family.</text>
</comment>
<dbReference type="InterPro" id="IPR008274">
    <property type="entry name" value="AldOxase/xan_DH_MoCoBD1"/>
</dbReference>
<organism evidence="10">
    <name type="scientific">Cuerna arida</name>
    <dbReference type="NCBI Taxonomy" id="1464854"/>
    <lineage>
        <taxon>Eukaryota</taxon>
        <taxon>Metazoa</taxon>
        <taxon>Ecdysozoa</taxon>
        <taxon>Arthropoda</taxon>
        <taxon>Hexapoda</taxon>
        <taxon>Insecta</taxon>
        <taxon>Pterygota</taxon>
        <taxon>Neoptera</taxon>
        <taxon>Paraneoptera</taxon>
        <taxon>Hemiptera</taxon>
        <taxon>Auchenorrhyncha</taxon>
        <taxon>Membracoidea</taxon>
        <taxon>Cicadellidae</taxon>
        <taxon>Cicadellinae</taxon>
        <taxon>Proconiini</taxon>
        <taxon>Cuerna</taxon>
    </lineage>
</organism>